<reference evidence="1" key="1">
    <citation type="submission" date="2020-07" db="EMBL/GenBank/DDBJ databases">
        <title>Huge and variable diversity of episymbiotic CPR bacteria and DPANN archaea in groundwater ecosystems.</title>
        <authorList>
            <person name="He C.Y."/>
            <person name="Keren R."/>
            <person name="Whittaker M."/>
            <person name="Farag I.F."/>
            <person name="Doudna J."/>
            <person name="Cate J.H.D."/>
            <person name="Banfield J.F."/>
        </authorList>
    </citation>
    <scope>NUCLEOTIDE SEQUENCE</scope>
    <source>
        <strain evidence="1">NC_groundwater_972_Pr1_S-0.2um_49_27</strain>
    </source>
</reference>
<evidence type="ECO:0000313" key="2">
    <source>
        <dbReference type="Proteomes" id="UP000808388"/>
    </source>
</evidence>
<comment type="caution">
    <text evidence="1">The sequence shown here is derived from an EMBL/GenBank/DDBJ whole genome shotgun (WGS) entry which is preliminary data.</text>
</comment>
<dbReference type="Proteomes" id="UP000808388">
    <property type="component" value="Unassembled WGS sequence"/>
</dbReference>
<dbReference type="EMBL" id="JACQCQ010000003">
    <property type="protein sequence ID" value="MBI3627334.1"/>
    <property type="molecule type" value="Genomic_DNA"/>
</dbReference>
<sequence length="1104" mass="116522">MALSKNSLRVQVDTPIWEWCRFAPVVSSALSASCVGDIATFNATNSRYLYYSIAAVNFWRYDTWTDTWLQLASPLNANLVFTSMRFAGDLGYFGRVISATSTTITTGLAFANSCKGFKIRIISGKGAGQERIISSVAEPVVADYGAATAGATTSVTDTTKTWTSGYVGSTLNVNNWVGYTVRVILGTGLLQMAKILYNSSTVLTIGDVNLSPIEPWGHTTWTAPASGSNYQIESSVVTVDTAWTTTPDNTSRYVIQAGGIYMLSEAAATPFYTLQYYSVLEDRWYVKPALTNMVNAIPTDASLERTKENASIWEHSIATAGSTTTLTDTTKNWTVNQWTNYSVYIYSGTGSGQISAITSNTATVLTLTSTLGTGLDATSRYQIIGFDAGTASSAGAYTLSDSTKSWAVNRWSNYAVRILSGTGAGQVRSISSNTATQLTVYQNWFIAPDSTSIYSIQGDPDNLYFSWSAISQVFLYRNGGADTLSHGRVVDSGVACTMAARRCDVNHVIYEELPIAISTITNVTTTATATTVQVHNLKVNQYVSIYGATGSDAQFYDGVFQIVTVSSTTTFTYTMGGTPAGSAVGVGAQSTTVIFDGSKDYRQLASGGTSGQATITFSTNTPTHINGWYVAGTGISSTDTTLTKVVSGAGTTTLTLSNNNTGTVSGIITFNYWAPSTTSTANTGSSGALTFTTTASTASYINGWYVTGTGVGVGALVQSGAGTTTVTVQVINTATVSGTLTFSSPYGNYMFYGNSGAVTVTTGLAVGQSMQITTNTGNSLTVIAAMGAAMTAGTSRYVIAKQPALGAYYDQPGSNTYYSGVAVGTQSTTTLVDSNAFWTSASGNGGSAQSTTVTLGNTSPTNITGWYLTSGTGINVGAQVVSGAGTTSLVMSVANSGAVSGSLTFCAWNTNLLQNRRLKFISNGSVSTQDVAITLVAATTGTITFALATAPVTNVTTYSIISAPTHGLGSAGLNWAFGVSNSATRGRYMYMPRGGATNGIDRYDLTTDAWLLMHNEPTFETLTTGSMYAYDGGDRLYFTKDATQRVYYLDLSTNIINGAGLFPYVAPTAIIGNRMEIFTTIDGLKYLFLNRASFQECFKQLLFY</sequence>
<dbReference type="AlphaFoldDB" id="A0A9D6LTC5"/>
<name>A0A9D6LTC5_9BACT</name>
<protein>
    <submittedName>
        <fullName evidence="1">Uncharacterized protein</fullName>
    </submittedName>
</protein>
<organism evidence="1 2">
    <name type="scientific">Candidatus Sungiibacteriota bacterium</name>
    <dbReference type="NCBI Taxonomy" id="2750080"/>
    <lineage>
        <taxon>Bacteria</taxon>
        <taxon>Candidatus Sungiibacteriota</taxon>
    </lineage>
</organism>
<proteinExistence type="predicted"/>
<gene>
    <name evidence="1" type="ORF">HY220_01105</name>
</gene>
<accession>A0A9D6LTC5</accession>
<dbReference type="PROSITE" id="PS51257">
    <property type="entry name" value="PROKAR_LIPOPROTEIN"/>
    <property type="match status" value="1"/>
</dbReference>
<evidence type="ECO:0000313" key="1">
    <source>
        <dbReference type="EMBL" id="MBI3627334.1"/>
    </source>
</evidence>